<evidence type="ECO:0000256" key="1">
    <source>
        <dbReference type="SAM" id="MobiDB-lite"/>
    </source>
</evidence>
<gene>
    <name evidence="2" type="ORF">DFL_002161</name>
</gene>
<proteinExistence type="predicted"/>
<organism evidence="2 3">
    <name type="scientific">Arthrobotrys flagrans</name>
    <name type="common">Nematode-trapping fungus</name>
    <name type="synonym">Trichothecium flagrans</name>
    <dbReference type="NCBI Taxonomy" id="97331"/>
    <lineage>
        <taxon>Eukaryota</taxon>
        <taxon>Fungi</taxon>
        <taxon>Dikarya</taxon>
        <taxon>Ascomycota</taxon>
        <taxon>Pezizomycotina</taxon>
        <taxon>Orbiliomycetes</taxon>
        <taxon>Orbiliales</taxon>
        <taxon>Orbiliaceae</taxon>
        <taxon>Arthrobotrys</taxon>
    </lineage>
</organism>
<reference evidence="2 3" key="1">
    <citation type="submission" date="2019-01" db="EMBL/GenBank/DDBJ databases">
        <title>Intercellular communication is required for trap formation in the nematode-trapping fungus Duddingtonia flagrans.</title>
        <authorList>
            <person name="Youssar L."/>
            <person name="Wernet V."/>
            <person name="Hensel N."/>
            <person name="Hildebrandt H.-G."/>
            <person name="Fischer R."/>
        </authorList>
    </citation>
    <scope>NUCLEOTIDE SEQUENCE [LARGE SCALE GENOMIC DNA]</scope>
    <source>
        <strain evidence="2 3">CBS H-5679</strain>
    </source>
</reference>
<keyword evidence="3" id="KW-1185">Reference proteome</keyword>
<feature type="region of interest" description="Disordered" evidence="1">
    <location>
        <begin position="1"/>
        <end position="29"/>
    </location>
</feature>
<dbReference type="OrthoDB" id="360540at2759"/>
<dbReference type="RefSeq" id="XP_067493503.1">
    <property type="nucleotide sequence ID" value="XM_067630907.1"/>
</dbReference>
<accession>A0A437A9Q5</accession>
<dbReference type="AlphaFoldDB" id="A0A437A9Q5"/>
<evidence type="ECO:0000313" key="2">
    <source>
        <dbReference type="EMBL" id="RVD87959.1"/>
    </source>
</evidence>
<protein>
    <submittedName>
        <fullName evidence="2">Uncharacterized protein</fullName>
    </submittedName>
</protein>
<comment type="caution">
    <text evidence="2">The sequence shown here is derived from an EMBL/GenBank/DDBJ whole genome shotgun (WGS) entry which is preliminary data.</text>
</comment>
<dbReference type="EMBL" id="SAEB01000003">
    <property type="protein sequence ID" value="RVD87959.1"/>
    <property type="molecule type" value="Genomic_DNA"/>
</dbReference>
<dbReference type="GeneID" id="93584472"/>
<dbReference type="VEuPathDB" id="FungiDB:DFL_002161"/>
<feature type="region of interest" description="Disordered" evidence="1">
    <location>
        <begin position="99"/>
        <end position="136"/>
    </location>
</feature>
<dbReference type="Proteomes" id="UP000283090">
    <property type="component" value="Unassembled WGS sequence"/>
</dbReference>
<feature type="compositionally biased region" description="Polar residues" evidence="1">
    <location>
        <begin position="1"/>
        <end position="13"/>
    </location>
</feature>
<feature type="compositionally biased region" description="Basic and acidic residues" evidence="1">
    <location>
        <begin position="14"/>
        <end position="26"/>
    </location>
</feature>
<sequence length="136" mass="15742">MGSSNSADGTENTQPRERHQPIHEIASEMAQIPSITVRIVNRSWIKENPDNVSTNNHKHSELPARLQAIEQALDWSKYYQRLTKTVYDPWKPILQRMQHEAKETQEPISPCNEGHEISSGRRNTHGTNPEEFRGRY</sequence>
<name>A0A437A9Q5_ARTFL</name>
<evidence type="ECO:0000313" key="3">
    <source>
        <dbReference type="Proteomes" id="UP000283090"/>
    </source>
</evidence>